<dbReference type="KEGG" id="olu:OSTLU_14565"/>
<feature type="coiled-coil region" evidence="1">
    <location>
        <begin position="65"/>
        <end position="106"/>
    </location>
</feature>
<dbReference type="HOGENOM" id="CLU_060640_1_0_1"/>
<dbReference type="OMA" id="KDMKRGH"/>
<dbReference type="Proteomes" id="UP000001568">
    <property type="component" value="Chromosome 3"/>
</dbReference>
<accession>A4RU88</accession>
<dbReference type="GeneID" id="5000734"/>
<dbReference type="PANTHER" id="PTHR34554:SF2">
    <property type="entry name" value="RGS1-HXK1-INTERACTING PROTEIN 1"/>
    <property type="match status" value="1"/>
</dbReference>
<dbReference type="STRING" id="436017.A4RU88"/>
<organism evidence="2 3">
    <name type="scientific">Ostreococcus lucimarinus (strain CCE9901)</name>
    <dbReference type="NCBI Taxonomy" id="436017"/>
    <lineage>
        <taxon>Eukaryota</taxon>
        <taxon>Viridiplantae</taxon>
        <taxon>Chlorophyta</taxon>
        <taxon>Mamiellophyceae</taxon>
        <taxon>Mamiellales</taxon>
        <taxon>Bathycoccaceae</taxon>
        <taxon>Ostreococcus</taxon>
    </lineage>
</organism>
<proteinExistence type="predicted"/>
<dbReference type="RefSeq" id="XP_001416629.1">
    <property type="nucleotide sequence ID" value="XM_001416592.1"/>
</dbReference>
<dbReference type="PANTHER" id="PTHR34554">
    <property type="entry name" value="RGS1-HXK1-INTERACTING PROTEIN 1"/>
    <property type="match status" value="1"/>
</dbReference>
<gene>
    <name evidence="2" type="ORF">OSTLU_14565</name>
</gene>
<dbReference type="AlphaFoldDB" id="A4RU88"/>
<name>A4RU88_OSTLU</name>
<evidence type="ECO:0000256" key="1">
    <source>
        <dbReference type="SAM" id="Coils"/>
    </source>
</evidence>
<dbReference type="eggNOG" id="ENOG502QQTD">
    <property type="taxonomic scope" value="Eukaryota"/>
</dbReference>
<evidence type="ECO:0000313" key="3">
    <source>
        <dbReference type="Proteomes" id="UP000001568"/>
    </source>
</evidence>
<sequence>MASKRVVETVRENPASATAGALTFLALALPGPRALLWRSTLGRLQSEEALFNACVRRSETLALDAEAASGEIQRLTEAASAAEVEMKRGAANLKSAARELRAMESRTYGMDKKATTLLNDLRVLPSKEAVALQEQVASTVDKVAAHRNVALSTLKRIFKSGIEV</sequence>
<dbReference type="EMBL" id="CP000583">
    <property type="protein sequence ID" value="ABO94922.1"/>
    <property type="molecule type" value="Genomic_DNA"/>
</dbReference>
<dbReference type="OrthoDB" id="1914410at2759"/>
<keyword evidence="1" id="KW-0175">Coiled coil</keyword>
<dbReference type="InterPro" id="IPR053284">
    <property type="entry name" value="RGS1-HXK1_interactor"/>
</dbReference>
<reference evidence="2 3" key="1">
    <citation type="journal article" date="2007" name="Proc. Natl. Acad. Sci. U.S.A.">
        <title>The tiny eukaryote Ostreococcus provides genomic insights into the paradox of plankton speciation.</title>
        <authorList>
            <person name="Palenik B."/>
            <person name="Grimwood J."/>
            <person name="Aerts A."/>
            <person name="Rouze P."/>
            <person name="Salamov A."/>
            <person name="Putnam N."/>
            <person name="Dupont C."/>
            <person name="Jorgensen R."/>
            <person name="Derelle E."/>
            <person name="Rombauts S."/>
            <person name="Zhou K."/>
            <person name="Otillar R."/>
            <person name="Merchant S.S."/>
            <person name="Podell S."/>
            <person name="Gaasterland T."/>
            <person name="Napoli C."/>
            <person name="Gendler K."/>
            <person name="Manuell A."/>
            <person name="Tai V."/>
            <person name="Vallon O."/>
            <person name="Piganeau G."/>
            <person name="Jancek S."/>
            <person name="Heijde M."/>
            <person name="Jabbari K."/>
            <person name="Bowler C."/>
            <person name="Lohr M."/>
            <person name="Robbens S."/>
            <person name="Werner G."/>
            <person name="Dubchak I."/>
            <person name="Pazour G.J."/>
            <person name="Ren Q."/>
            <person name="Paulsen I."/>
            <person name="Delwiche C."/>
            <person name="Schmutz J."/>
            <person name="Rokhsar D."/>
            <person name="Van de Peer Y."/>
            <person name="Moreau H."/>
            <person name="Grigoriev I.V."/>
        </authorList>
    </citation>
    <scope>NUCLEOTIDE SEQUENCE [LARGE SCALE GENOMIC DNA]</scope>
    <source>
        <strain evidence="2 3">CCE9901</strain>
    </source>
</reference>
<keyword evidence="3" id="KW-1185">Reference proteome</keyword>
<evidence type="ECO:0000313" key="2">
    <source>
        <dbReference type="EMBL" id="ABO94922.1"/>
    </source>
</evidence>
<dbReference type="Gramene" id="ABO94922">
    <property type="protein sequence ID" value="ABO94922"/>
    <property type="gene ID" value="OSTLU_14565"/>
</dbReference>
<protein>
    <submittedName>
        <fullName evidence="2">Uncharacterized protein</fullName>
    </submittedName>
</protein>